<keyword evidence="3" id="KW-1185">Reference proteome</keyword>
<proteinExistence type="predicted"/>
<dbReference type="RefSeq" id="WP_189857076.1">
    <property type="nucleotide sequence ID" value="NZ_BMVW01000002.1"/>
</dbReference>
<gene>
    <name evidence="2" type="ORF">GCM10010365_18190</name>
</gene>
<organism evidence="2 3">
    <name type="scientific">Streptomyces poonensis</name>
    <dbReference type="NCBI Taxonomy" id="68255"/>
    <lineage>
        <taxon>Bacteria</taxon>
        <taxon>Bacillati</taxon>
        <taxon>Actinomycetota</taxon>
        <taxon>Actinomycetes</taxon>
        <taxon>Kitasatosporales</taxon>
        <taxon>Streptomycetaceae</taxon>
        <taxon>Streptomyces</taxon>
    </lineage>
</organism>
<sequence length="70" mass="7463">MHEAPIYAQLIRERGDIPLQAREEARRIQRELDRVLNMDVGSAGLAPRPAAPSAPALPPSGSGSAGGWFS</sequence>
<reference evidence="2" key="2">
    <citation type="submission" date="2020-09" db="EMBL/GenBank/DDBJ databases">
        <authorList>
            <person name="Sun Q."/>
            <person name="Ohkuma M."/>
        </authorList>
    </citation>
    <scope>NUCLEOTIDE SEQUENCE</scope>
    <source>
        <strain evidence="2">JCM 4815</strain>
    </source>
</reference>
<evidence type="ECO:0000313" key="3">
    <source>
        <dbReference type="Proteomes" id="UP000622166"/>
    </source>
</evidence>
<evidence type="ECO:0000256" key="1">
    <source>
        <dbReference type="SAM" id="MobiDB-lite"/>
    </source>
</evidence>
<dbReference type="AlphaFoldDB" id="A0A918PCL8"/>
<name>A0A918PCL8_9ACTN</name>
<protein>
    <submittedName>
        <fullName evidence="2">Uncharacterized protein</fullName>
    </submittedName>
</protein>
<accession>A0A918PCL8</accession>
<feature type="region of interest" description="Disordered" evidence="1">
    <location>
        <begin position="42"/>
        <end position="70"/>
    </location>
</feature>
<dbReference type="EMBL" id="BMVW01000002">
    <property type="protein sequence ID" value="GGY99813.1"/>
    <property type="molecule type" value="Genomic_DNA"/>
</dbReference>
<feature type="compositionally biased region" description="Pro residues" evidence="1">
    <location>
        <begin position="49"/>
        <end position="58"/>
    </location>
</feature>
<reference evidence="2" key="1">
    <citation type="journal article" date="2014" name="Int. J. Syst. Evol. Microbiol.">
        <title>Complete genome sequence of Corynebacterium casei LMG S-19264T (=DSM 44701T), isolated from a smear-ripened cheese.</title>
        <authorList>
            <consortium name="US DOE Joint Genome Institute (JGI-PGF)"/>
            <person name="Walter F."/>
            <person name="Albersmeier A."/>
            <person name="Kalinowski J."/>
            <person name="Ruckert C."/>
        </authorList>
    </citation>
    <scope>NUCLEOTIDE SEQUENCE</scope>
    <source>
        <strain evidence="2">JCM 4815</strain>
    </source>
</reference>
<dbReference type="Proteomes" id="UP000622166">
    <property type="component" value="Unassembled WGS sequence"/>
</dbReference>
<evidence type="ECO:0000313" key="2">
    <source>
        <dbReference type="EMBL" id="GGY99813.1"/>
    </source>
</evidence>
<comment type="caution">
    <text evidence="2">The sequence shown here is derived from an EMBL/GenBank/DDBJ whole genome shotgun (WGS) entry which is preliminary data.</text>
</comment>